<accession>A0A172TRL9</accession>
<dbReference type="KEGG" id="fla:SY85_03125"/>
<dbReference type="SUPFAM" id="SSF103473">
    <property type="entry name" value="MFS general substrate transporter"/>
    <property type="match status" value="1"/>
</dbReference>
<reference evidence="3" key="1">
    <citation type="submission" date="2015-01" db="EMBL/GenBank/DDBJ databases">
        <title>Flavisolibacter sp./LCS9/ whole genome sequencing.</title>
        <authorList>
            <person name="Kim M.K."/>
            <person name="Srinivasan S."/>
            <person name="Lee J.-J."/>
        </authorList>
    </citation>
    <scope>NUCLEOTIDE SEQUENCE [LARGE SCALE GENOMIC DNA]</scope>
    <source>
        <strain evidence="3">LCS9</strain>
    </source>
</reference>
<protein>
    <recommendedName>
        <fullName evidence="4">ADP,ATP carrier protein</fullName>
    </recommendedName>
</protein>
<dbReference type="InterPro" id="IPR016024">
    <property type="entry name" value="ARM-type_fold"/>
</dbReference>
<dbReference type="AlphaFoldDB" id="A0A172TRL9"/>
<dbReference type="InterPro" id="IPR011989">
    <property type="entry name" value="ARM-like"/>
</dbReference>
<evidence type="ECO:0008006" key="4">
    <source>
        <dbReference type="Google" id="ProtNLM"/>
    </source>
</evidence>
<feature type="transmembrane region" description="Helical" evidence="1">
    <location>
        <begin position="233"/>
        <end position="256"/>
    </location>
</feature>
<dbReference type="RefSeq" id="WP_066401770.1">
    <property type="nucleotide sequence ID" value="NZ_CP011390.1"/>
</dbReference>
<keyword evidence="1" id="KW-0472">Membrane</keyword>
<feature type="transmembrane region" description="Helical" evidence="1">
    <location>
        <begin position="52"/>
        <end position="71"/>
    </location>
</feature>
<dbReference type="InterPro" id="IPR036259">
    <property type="entry name" value="MFS_trans_sf"/>
</dbReference>
<reference evidence="2 3" key="2">
    <citation type="journal article" date="2016" name="Int. J. Syst. Evol. Microbiol.">
        <title>Flavisolibacter tropicus sp. nov., isolated from tropical soil.</title>
        <authorList>
            <person name="Lee J.J."/>
            <person name="Kang M.S."/>
            <person name="Kim G.S."/>
            <person name="Lee C.S."/>
            <person name="Lim S."/>
            <person name="Lee J."/>
            <person name="Roh S.H."/>
            <person name="Kang H."/>
            <person name="Ha J.M."/>
            <person name="Bae S."/>
            <person name="Jung H.Y."/>
            <person name="Kim M.K."/>
        </authorList>
    </citation>
    <scope>NUCLEOTIDE SEQUENCE [LARGE SCALE GENOMIC DNA]</scope>
    <source>
        <strain evidence="2 3">LCS9</strain>
    </source>
</reference>
<evidence type="ECO:0000256" key="1">
    <source>
        <dbReference type="SAM" id="Phobius"/>
    </source>
</evidence>
<feature type="transmembrane region" description="Helical" evidence="1">
    <location>
        <begin position="373"/>
        <end position="392"/>
    </location>
</feature>
<dbReference type="OrthoDB" id="9810708at2"/>
<proteinExistence type="predicted"/>
<dbReference type="EMBL" id="CP011390">
    <property type="protein sequence ID" value="ANE49646.1"/>
    <property type="molecule type" value="Genomic_DNA"/>
</dbReference>
<gene>
    <name evidence="2" type="ORF">SY85_03125</name>
</gene>
<keyword evidence="3" id="KW-1185">Reference proteome</keyword>
<keyword evidence="1" id="KW-0812">Transmembrane</keyword>
<dbReference type="STRING" id="1492898.SY85_03125"/>
<feature type="transmembrane region" description="Helical" evidence="1">
    <location>
        <begin position="109"/>
        <end position="133"/>
    </location>
</feature>
<feature type="transmembrane region" description="Helical" evidence="1">
    <location>
        <begin position="83"/>
        <end position="103"/>
    </location>
</feature>
<keyword evidence="1" id="KW-1133">Transmembrane helix</keyword>
<feature type="transmembrane region" description="Helical" evidence="1">
    <location>
        <begin position="398"/>
        <end position="419"/>
    </location>
</feature>
<name>A0A172TRL9_9BACT</name>
<feature type="transmembrane region" description="Helical" evidence="1">
    <location>
        <begin position="176"/>
        <end position="195"/>
    </location>
</feature>
<organism evidence="2 3">
    <name type="scientific">Flavisolibacter tropicus</name>
    <dbReference type="NCBI Taxonomy" id="1492898"/>
    <lineage>
        <taxon>Bacteria</taxon>
        <taxon>Pseudomonadati</taxon>
        <taxon>Bacteroidota</taxon>
        <taxon>Chitinophagia</taxon>
        <taxon>Chitinophagales</taxon>
        <taxon>Chitinophagaceae</taxon>
        <taxon>Flavisolibacter</taxon>
    </lineage>
</organism>
<feature type="transmembrane region" description="Helical" evidence="1">
    <location>
        <begin position="299"/>
        <end position="321"/>
    </location>
</feature>
<dbReference type="Gene3D" id="1.25.10.10">
    <property type="entry name" value="Leucine-rich Repeat Variant"/>
    <property type="match status" value="1"/>
</dbReference>
<evidence type="ECO:0000313" key="2">
    <source>
        <dbReference type="EMBL" id="ANE49646.1"/>
    </source>
</evidence>
<dbReference type="CDD" id="cd06174">
    <property type="entry name" value="MFS"/>
    <property type="match status" value="1"/>
</dbReference>
<feature type="transmembrane region" description="Helical" evidence="1">
    <location>
        <begin position="268"/>
        <end position="287"/>
    </location>
</feature>
<dbReference type="SUPFAM" id="SSF48371">
    <property type="entry name" value="ARM repeat"/>
    <property type="match status" value="1"/>
</dbReference>
<feature type="transmembrane region" description="Helical" evidence="1">
    <location>
        <begin position="21"/>
        <end position="46"/>
    </location>
</feature>
<evidence type="ECO:0000313" key="3">
    <source>
        <dbReference type="Proteomes" id="UP000077177"/>
    </source>
</evidence>
<sequence>MRELIFSILNIRISESKYVFDLLKVQFFIGLANALINIVAFTLFIHTFAITGLAYAFLGIAFFLLLINLMYEKLEQRFTPIQLLRSILIASLFVFLAFWSGLVVAHSHVFIYCILICSTLFYMITSYAFWGIVSLLFNIRESKRVFSIVGSGDIPAKLIGYAATPLLIPITGVPNLLLLAVVFMGTAFILLNRLAHKSTWQSILRRAHAHTQHHTESHPIKKGRIEAFFRSELIFSISLLSILSYNVFVLIDYTFISQVKSRFYDLTNLAAFIAQFFAFGRIIALVLKLTFSSRAIERLGIIACLSFTPVTLFLFSCTFFFTYDVTYTVFIFGIMALLTEVLRSTIQEPVFLILFQPLSEHLRLKGHIIAKGYMFPISLVVVGLSLILFPVMGLPFTIMTTIKVLLVNLVVWAVIIFMIKKAYVKVLHYSIQKGVYNGEDLKVSDHKTIELLLKKVEEGKDVEIIYALKLLESASYQDLDELLKKQLYSPLKEVKKYALFKLEEREQLDVTLLHDLLATEEEREVKERIVDLLCQLDASFLKTISGLISQQDYATRKIIIHHLLSQKEFSFLYTASKEIHSLITSPFPKEREQALEIISELSDIKFTDAIEVLLEDNEPAIRRSAIIAACRLHIQKLLPVILQLLKEQPTKYLALHGLQVYGDVLFNDIKTLPTPLLSIHKQELIKIAGKSKGTHSTAYLLSQLSDAPDNNDRIIHALWMKSYVAETPEQMHQFKPLLKYYIKNGFEKIAYCKEVPLVKGYHLIRQSLLSEIESDVTTALKLCIILYHNKEINRLLELVAFNKNNKLFNAMEMLEWTLPKKLSMQINSLIDFVLEPTFNKRTAANFDPVAFLNKVLVVQSQSFNIWTKAVCIYCSIENQQSGVIRELNAESDLSNHYIINETRAYALQAI</sequence>
<dbReference type="Proteomes" id="UP000077177">
    <property type="component" value="Chromosome"/>
</dbReference>
<feature type="transmembrane region" description="Helical" evidence="1">
    <location>
        <begin position="145"/>
        <end position="164"/>
    </location>
</feature>